<sequence>MRTTQLLIAVAVMTHCEIVDSARKARDFFHGREDGQIENDFGVSTSGHNFLALKETLIKENGSSAEHPNVEMTAKSNHNDPNLNKLIHAINSAGGTGRALMQNDTVLTK</sequence>
<reference evidence="1" key="1">
    <citation type="submission" date="2012-09" db="EMBL/GenBank/DDBJ databases">
        <authorList>
            <person name="Martin A.A."/>
        </authorList>
    </citation>
    <scope>NUCLEOTIDE SEQUENCE</scope>
</reference>
<protein>
    <submittedName>
        <fullName evidence="2">RxLR effector protein</fullName>
    </submittedName>
</protein>
<keyword evidence="1" id="KW-1185">Reference proteome</keyword>
<dbReference type="Proteomes" id="UP000035642">
    <property type="component" value="Unassembled WGS sequence"/>
</dbReference>
<name>A0A0K0D4H8_ANGCA</name>
<accession>A0A0K0D4H8</accession>
<organism evidence="1 2">
    <name type="scientific">Angiostrongylus cantonensis</name>
    <name type="common">Rat lungworm</name>
    <dbReference type="NCBI Taxonomy" id="6313"/>
    <lineage>
        <taxon>Eukaryota</taxon>
        <taxon>Metazoa</taxon>
        <taxon>Ecdysozoa</taxon>
        <taxon>Nematoda</taxon>
        <taxon>Chromadorea</taxon>
        <taxon>Rhabditida</taxon>
        <taxon>Rhabditina</taxon>
        <taxon>Rhabditomorpha</taxon>
        <taxon>Strongyloidea</taxon>
        <taxon>Metastrongylidae</taxon>
        <taxon>Angiostrongylus</taxon>
    </lineage>
</organism>
<reference evidence="2" key="2">
    <citation type="submission" date="2017-02" db="UniProtKB">
        <authorList>
            <consortium name="WormBaseParasite"/>
        </authorList>
    </citation>
    <scope>IDENTIFICATION</scope>
</reference>
<proteinExistence type="predicted"/>
<evidence type="ECO:0000313" key="1">
    <source>
        <dbReference type="Proteomes" id="UP000035642"/>
    </source>
</evidence>
<dbReference type="WBParaSite" id="ACAC_0000497301-mRNA-1">
    <property type="protein sequence ID" value="ACAC_0000497301-mRNA-1"/>
    <property type="gene ID" value="ACAC_0000497301"/>
</dbReference>
<dbReference type="AlphaFoldDB" id="A0A0K0D4H8"/>
<evidence type="ECO:0000313" key="2">
    <source>
        <dbReference type="WBParaSite" id="ACAC_0000497301-mRNA-1"/>
    </source>
</evidence>